<proteinExistence type="predicted"/>
<evidence type="ECO:0000313" key="3">
    <source>
        <dbReference type="Proteomes" id="UP000318017"/>
    </source>
</evidence>
<protein>
    <recommendedName>
        <fullName evidence="1">DUF1559 domain-containing protein</fullName>
    </recommendedName>
</protein>
<organism evidence="2 3">
    <name type="scientific">Aureliella helgolandensis</name>
    <dbReference type="NCBI Taxonomy" id="2527968"/>
    <lineage>
        <taxon>Bacteria</taxon>
        <taxon>Pseudomonadati</taxon>
        <taxon>Planctomycetota</taxon>
        <taxon>Planctomycetia</taxon>
        <taxon>Pirellulales</taxon>
        <taxon>Pirellulaceae</taxon>
        <taxon>Aureliella</taxon>
    </lineage>
</organism>
<gene>
    <name evidence="2" type="ORF">Q31a_45640</name>
</gene>
<name>A0A518GC65_9BACT</name>
<reference evidence="2 3" key="1">
    <citation type="submission" date="2019-02" db="EMBL/GenBank/DDBJ databases">
        <title>Deep-cultivation of Planctomycetes and their phenomic and genomic characterization uncovers novel biology.</title>
        <authorList>
            <person name="Wiegand S."/>
            <person name="Jogler M."/>
            <person name="Boedeker C."/>
            <person name="Pinto D."/>
            <person name="Vollmers J."/>
            <person name="Rivas-Marin E."/>
            <person name="Kohn T."/>
            <person name="Peeters S.H."/>
            <person name="Heuer A."/>
            <person name="Rast P."/>
            <person name="Oberbeckmann S."/>
            <person name="Bunk B."/>
            <person name="Jeske O."/>
            <person name="Meyerdierks A."/>
            <person name="Storesund J.E."/>
            <person name="Kallscheuer N."/>
            <person name="Luecker S."/>
            <person name="Lage O.M."/>
            <person name="Pohl T."/>
            <person name="Merkel B.J."/>
            <person name="Hornburger P."/>
            <person name="Mueller R.-W."/>
            <person name="Bruemmer F."/>
            <person name="Labrenz M."/>
            <person name="Spormann A.M."/>
            <person name="Op den Camp H."/>
            <person name="Overmann J."/>
            <person name="Amann R."/>
            <person name="Jetten M.S.M."/>
            <person name="Mascher T."/>
            <person name="Medema M.H."/>
            <person name="Devos D.P."/>
            <person name="Kaster A.-K."/>
            <person name="Ovreas L."/>
            <person name="Rohde M."/>
            <person name="Galperin M.Y."/>
            <person name="Jogler C."/>
        </authorList>
    </citation>
    <scope>NUCLEOTIDE SEQUENCE [LARGE SCALE GENOMIC DNA]</scope>
    <source>
        <strain evidence="2 3">Q31a</strain>
    </source>
</reference>
<dbReference type="PANTHER" id="PTHR30093:SF2">
    <property type="entry name" value="TYPE II SECRETION SYSTEM PROTEIN H"/>
    <property type="match status" value="1"/>
</dbReference>
<sequence>MRKKRNTVVTMVCLLVLVLLFLPPIEMARTGARRMQSSNNLKQIGLACHNYLDAHKQFPMGADYDPTGPKHGWFTRTTPYIEASSLYSRIDMRYGWKHPFNKYLFGDVYATTINPQIDSLSTTDDFALIHYLANPNIMHSKSSVRLEQLVDGSKHTWLVGEISQRFQPWAYPYNWRPLNEIASDHRSDQILWGGEFQVCNGDGSIRALSSDADSIVLHKLSTVPPIADMKATVVPYQSFEYRDVARSVDRYNFGELEPYARKHQKGPVWSAEIYYEHGEPHTLEARVHSQGEQSKLVELIANNPTLQVVLIRGVVNDSLARELSHLEHLCCLAMDSSDLSEQGVKVLAELKELRILDGITPANLLEIKKVSDTFLVE</sequence>
<dbReference type="AlphaFoldDB" id="A0A518GC65"/>
<dbReference type="KEGG" id="ahel:Q31a_45640"/>
<dbReference type="Proteomes" id="UP000318017">
    <property type="component" value="Chromosome"/>
</dbReference>
<dbReference type="PANTHER" id="PTHR30093">
    <property type="entry name" value="GENERAL SECRETION PATHWAY PROTEIN G"/>
    <property type="match status" value="1"/>
</dbReference>
<accession>A0A518GC65</accession>
<dbReference type="InterPro" id="IPR011453">
    <property type="entry name" value="DUF1559"/>
</dbReference>
<evidence type="ECO:0000313" key="2">
    <source>
        <dbReference type="EMBL" id="QDV26192.1"/>
    </source>
</evidence>
<evidence type="ECO:0000259" key="1">
    <source>
        <dbReference type="Pfam" id="PF07596"/>
    </source>
</evidence>
<dbReference type="Pfam" id="PF07596">
    <property type="entry name" value="SBP_bac_10"/>
    <property type="match status" value="1"/>
</dbReference>
<dbReference type="EMBL" id="CP036298">
    <property type="protein sequence ID" value="QDV26192.1"/>
    <property type="molecule type" value="Genomic_DNA"/>
</dbReference>
<keyword evidence="3" id="KW-1185">Reference proteome</keyword>
<feature type="domain" description="DUF1559" evidence="1">
    <location>
        <begin position="28"/>
        <end position="101"/>
    </location>
</feature>